<name>A0AAN6SWA4_9PEZI</name>
<evidence type="ECO:0000313" key="3">
    <source>
        <dbReference type="Proteomes" id="UP001305647"/>
    </source>
</evidence>
<feature type="compositionally biased region" description="Pro residues" evidence="1">
    <location>
        <begin position="91"/>
        <end position="105"/>
    </location>
</feature>
<reference evidence="2" key="2">
    <citation type="submission" date="2023-05" db="EMBL/GenBank/DDBJ databases">
        <authorList>
            <consortium name="Lawrence Berkeley National Laboratory"/>
            <person name="Steindorff A."/>
            <person name="Hensen N."/>
            <person name="Bonometti L."/>
            <person name="Westerberg I."/>
            <person name="Brannstrom I.O."/>
            <person name="Guillou S."/>
            <person name="Cros-Aarteil S."/>
            <person name="Calhoun S."/>
            <person name="Haridas S."/>
            <person name="Kuo A."/>
            <person name="Mondo S."/>
            <person name="Pangilinan J."/>
            <person name="Riley R."/>
            <person name="Labutti K."/>
            <person name="Andreopoulos B."/>
            <person name="Lipzen A."/>
            <person name="Chen C."/>
            <person name="Yanf M."/>
            <person name="Daum C."/>
            <person name="Ng V."/>
            <person name="Clum A."/>
            <person name="Ohm R."/>
            <person name="Martin F."/>
            <person name="Silar P."/>
            <person name="Natvig D."/>
            <person name="Lalanne C."/>
            <person name="Gautier V."/>
            <person name="Ament-Velasquez S.L."/>
            <person name="Kruys A."/>
            <person name="Hutchinson M.I."/>
            <person name="Powell A.J."/>
            <person name="Barry K."/>
            <person name="Miller A.N."/>
            <person name="Grigoriev I.V."/>
            <person name="Debuchy R."/>
            <person name="Gladieux P."/>
            <person name="Thoren M.H."/>
            <person name="Johannesson H."/>
        </authorList>
    </citation>
    <scope>NUCLEOTIDE SEQUENCE</scope>
    <source>
        <strain evidence="2">CBS 757.83</strain>
    </source>
</reference>
<proteinExistence type="predicted"/>
<evidence type="ECO:0000256" key="1">
    <source>
        <dbReference type="SAM" id="MobiDB-lite"/>
    </source>
</evidence>
<protein>
    <submittedName>
        <fullName evidence="2">Uncharacterized protein</fullName>
    </submittedName>
</protein>
<gene>
    <name evidence="2" type="ORF">N658DRAFT_502414</name>
</gene>
<feature type="region of interest" description="Disordered" evidence="1">
    <location>
        <begin position="54"/>
        <end position="135"/>
    </location>
</feature>
<evidence type="ECO:0000313" key="2">
    <source>
        <dbReference type="EMBL" id="KAK4095713.1"/>
    </source>
</evidence>
<comment type="caution">
    <text evidence="2">The sequence shown here is derived from an EMBL/GenBank/DDBJ whole genome shotgun (WGS) entry which is preliminary data.</text>
</comment>
<reference evidence="2" key="1">
    <citation type="journal article" date="2023" name="Mol. Phylogenet. Evol.">
        <title>Genome-scale phylogeny and comparative genomics of the fungal order Sordariales.</title>
        <authorList>
            <person name="Hensen N."/>
            <person name="Bonometti L."/>
            <person name="Westerberg I."/>
            <person name="Brannstrom I.O."/>
            <person name="Guillou S."/>
            <person name="Cros-Aarteil S."/>
            <person name="Calhoun S."/>
            <person name="Haridas S."/>
            <person name="Kuo A."/>
            <person name="Mondo S."/>
            <person name="Pangilinan J."/>
            <person name="Riley R."/>
            <person name="LaButti K."/>
            <person name="Andreopoulos B."/>
            <person name="Lipzen A."/>
            <person name="Chen C."/>
            <person name="Yan M."/>
            <person name="Daum C."/>
            <person name="Ng V."/>
            <person name="Clum A."/>
            <person name="Steindorff A."/>
            <person name="Ohm R.A."/>
            <person name="Martin F."/>
            <person name="Silar P."/>
            <person name="Natvig D.O."/>
            <person name="Lalanne C."/>
            <person name="Gautier V."/>
            <person name="Ament-Velasquez S.L."/>
            <person name="Kruys A."/>
            <person name="Hutchinson M.I."/>
            <person name="Powell A.J."/>
            <person name="Barry K."/>
            <person name="Miller A.N."/>
            <person name="Grigoriev I.V."/>
            <person name="Debuchy R."/>
            <person name="Gladieux P."/>
            <person name="Hiltunen Thoren M."/>
            <person name="Johannesson H."/>
        </authorList>
    </citation>
    <scope>NUCLEOTIDE SEQUENCE</scope>
    <source>
        <strain evidence="2">CBS 757.83</strain>
    </source>
</reference>
<feature type="compositionally biased region" description="Low complexity" evidence="1">
    <location>
        <begin position="79"/>
        <end position="90"/>
    </location>
</feature>
<dbReference type="EMBL" id="MU863806">
    <property type="protein sequence ID" value="KAK4095713.1"/>
    <property type="molecule type" value="Genomic_DNA"/>
</dbReference>
<dbReference type="Proteomes" id="UP001305647">
    <property type="component" value="Unassembled WGS sequence"/>
</dbReference>
<dbReference type="AlphaFoldDB" id="A0AAN6SWA4"/>
<accession>A0AAN6SWA4</accession>
<organism evidence="2 3">
    <name type="scientific">Parathielavia hyrcaniae</name>
    <dbReference type="NCBI Taxonomy" id="113614"/>
    <lineage>
        <taxon>Eukaryota</taxon>
        <taxon>Fungi</taxon>
        <taxon>Dikarya</taxon>
        <taxon>Ascomycota</taxon>
        <taxon>Pezizomycotina</taxon>
        <taxon>Sordariomycetes</taxon>
        <taxon>Sordariomycetidae</taxon>
        <taxon>Sordariales</taxon>
        <taxon>Chaetomiaceae</taxon>
        <taxon>Parathielavia</taxon>
    </lineage>
</organism>
<sequence>MVESMLWPKKISRREIHVIQVLYAYRCNVSGVSSDTPTPSNRLIIPFSNPLTRAPLTHPPSISPTQVPRGPRLPRPRKQLPQPAPQSLRPTPSPLLPLAHPPLSQPPLHSTPHGIQAPTRPGKSRPPRWNLPLPADHPPARPALLAEFLWREYLDPLGNATTVIARPPAQVPHGSQHLGSCNWVLLLELETAHCTKITCFQTRCSRAIHCQHTVAYKNRFNYHEAQMNICSVR</sequence>
<keyword evidence="3" id="KW-1185">Reference proteome</keyword>